<sequence length="230" mass="24977">MDRAGYTPPNIEDPGGKGKPLHRATDIIAARGERALYGANEHGAVVFVFHDEVQGCWLAGDGTSSRWSAGNAGEDNLHIYRVSMSTVSNVAGLAGDCLAFFCTVVIASLATITVSAVMTVEGGKDMDSTEENSSTPNKARFAFLEGRVFRHRWSGSFGPLRKGTIRNPEGGWFQGATFLEKAQGADYSFTVDYPVESCQASGFCRSSNAWYTDTVEQRLFQQSVIRLEVK</sequence>
<accession>A0A182JN58</accession>
<dbReference type="VEuPathDB" id="VectorBase:AATE021180"/>
<organism evidence="1">
    <name type="scientific">Anopheles atroparvus</name>
    <name type="common">European mosquito</name>
    <dbReference type="NCBI Taxonomy" id="41427"/>
    <lineage>
        <taxon>Eukaryota</taxon>
        <taxon>Metazoa</taxon>
        <taxon>Ecdysozoa</taxon>
        <taxon>Arthropoda</taxon>
        <taxon>Hexapoda</taxon>
        <taxon>Insecta</taxon>
        <taxon>Pterygota</taxon>
        <taxon>Neoptera</taxon>
        <taxon>Endopterygota</taxon>
        <taxon>Diptera</taxon>
        <taxon>Nematocera</taxon>
        <taxon>Culicoidea</taxon>
        <taxon>Culicidae</taxon>
        <taxon>Anophelinae</taxon>
        <taxon>Anopheles</taxon>
    </lineage>
</organism>
<name>A0A182JN58_ANOAO</name>
<dbReference type="EnsemblMetazoa" id="AATE021180-RA">
    <property type="protein sequence ID" value="AATE021180-PA.1"/>
    <property type="gene ID" value="AATE021180"/>
</dbReference>
<proteinExistence type="predicted"/>
<evidence type="ECO:0000313" key="1">
    <source>
        <dbReference type="EnsemblMetazoa" id="AATE021180-PA.1"/>
    </source>
</evidence>
<protein>
    <submittedName>
        <fullName evidence="1">Uncharacterized protein</fullName>
    </submittedName>
</protein>
<reference evidence="1" key="1">
    <citation type="submission" date="2022-08" db="UniProtKB">
        <authorList>
            <consortium name="EnsemblMetazoa"/>
        </authorList>
    </citation>
    <scope>IDENTIFICATION</scope>
    <source>
        <strain evidence="1">EBRO</strain>
    </source>
</reference>
<dbReference type="AlphaFoldDB" id="A0A182JN58"/>